<accession>A0A8A4ZHL8</accession>
<keyword evidence="2" id="KW-0255">Endonuclease</keyword>
<keyword evidence="3" id="KW-1185">Reference proteome</keyword>
<evidence type="ECO:0000313" key="2">
    <source>
        <dbReference type="EMBL" id="QTE30026.1"/>
    </source>
</evidence>
<name>A0A8A4ZHL8_9MICO</name>
<proteinExistence type="predicted"/>
<feature type="domain" description="HNH nuclease" evidence="1">
    <location>
        <begin position="162"/>
        <end position="211"/>
    </location>
</feature>
<dbReference type="Pfam" id="PF13391">
    <property type="entry name" value="HNH_2"/>
    <property type="match status" value="1"/>
</dbReference>
<dbReference type="Proteomes" id="UP000663937">
    <property type="component" value="Chromosome"/>
</dbReference>
<dbReference type="EMBL" id="CP071868">
    <property type="protein sequence ID" value="QTE30026.1"/>
    <property type="molecule type" value="Genomic_DNA"/>
</dbReference>
<dbReference type="AlphaFoldDB" id="A0A8A4ZHL8"/>
<keyword evidence="2" id="KW-0540">Nuclease</keyword>
<organism evidence="2 3">
    <name type="scientific">Pengzhenrongella sicca</name>
    <dbReference type="NCBI Taxonomy" id="2819238"/>
    <lineage>
        <taxon>Bacteria</taxon>
        <taxon>Bacillati</taxon>
        <taxon>Actinomycetota</taxon>
        <taxon>Actinomycetes</taxon>
        <taxon>Micrococcales</taxon>
        <taxon>Pengzhenrongella</taxon>
    </lineage>
</organism>
<sequence length="262" mass="28773">MATFDERTFLMDSITNLLGIPHDPKGVGSSVHNSWVKPVCLAVGIDPYDHANKYRRFQALLELFGQVYDPHSDTSEGAPKGGGTITNRGLDKLYLGMRLDRDLASDGVTPVMSGVPTEDDLANDDEPDTMLDARIRVQAEIAVRGGQARFRKLIVGAYGARCAVTNCDALPVLEAAHITPYRGPHTNVVRNGLLLRADVHTLFDLGGLGINPDDGDRVVIARHLRETAYGPLHGRRITIPENPALQPSEPLLRRHGRLYDLW</sequence>
<keyword evidence="2" id="KW-0378">Hydrolase</keyword>
<dbReference type="RefSeq" id="WP_227424342.1">
    <property type="nucleotide sequence ID" value="NZ_CP071868.1"/>
</dbReference>
<dbReference type="GO" id="GO:0004519">
    <property type="term" value="F:endonuclease activity"/>
    <property type="evidence" value="ECO:0007669"/>
    <property type="project" value="UniProtKB-KW"/>
</dbReference>
<evidence type="ECO:0000259" key="1">
    <source>
        <dbReference type="Pfam" id="PF13391"/>
    </source>
</evidence>
<dbReference type="KEGG" id="psic:J4E96_03100"/>
<protein>
    <submittedName>
        <fullName evidence="2">HNH endonuclease</fullName>
    </submittedName>
</protein>
<reference evidence="2" key="1">
    <citation type="submission" date="2021-03" db="EMBL/GenBank/DDBJ databases">
        <title>Pengzhenrongella sicca gen. nov., sp. nov., a new member of suborder Micrococcineae isolated from High-Arctic tundra soil.</title>
        <authorList>
            <person name="Peng F."/>
        </authorList>
    </citation>
    <scope>NUCLEOTIDE SEQUENCE</scope>
    <source>
        <strain evidence="2">LRZ-2</strain>
    </source>
</reference>
<gene>
    <name evidence="2" type="ORF">J4E96_03100</name>
</gene>
<dbReference type="InterPro" id="IPR003615">
    <property type="entry name" value="HNH_nuc"/>
</dbReference>
<evidence type="ECO:0000313" key="3">
    <source>
        <dbReference type="Proteomes" id="UP000663937"/>
    </source>
</evidence>